<evidence type="ECO:0000256" key="5">
    <source>
        <dbReference type="ARBA" id="ARBA00047606"/>
    </source>
</evidence>
<keyword evidence="4 6" id="KW-0808">Transferase</keyword>
<dbReference type="Gene3D" id="3.40.50.2000">
    <property type="entry name" value="Glycogen Phosphorylase B"/>
    <property type="match status" value="2"/>
</dbReference>
<evidence type="ECO:0000256" key="4">
    <source>
        <dbReference type="ARBA" id="ARBA00022679"/>
    </source>
</evidence>
<dbReference type="EMBL" id="KK914232">
    <property type="protein sequence ID" value="KDP45375.1"/>
    <property type="molecule type" value="Genomic_DNA"/>
</dbReference>
<dbReference type="InterPro" id="IPR035595">
    <property type="entry name" value="UDP_glycos_trans_CS"/>
</dbReference>
<dbReference type="GO" id="GO:0009718">
    <property type="term" value="P:anthocyanin-containing compound biosynthetic process"/>
    <property type="evidence" value="ECO:0007669"/>
    <property type="project" value="UniProtKB-UniPathway"/>
</dbReference>
<comment type="catalytic activity">
    <reaction evidence="5">
        <text>an anthocyanidin + UDP-alpha-D-glucose + H(+) = an anthocyanidin 3-O-beta-D-glucoside + UDP</text>
        <dbReference type="Rhea" id="RHEA:20093"/>
        <dbReference type="ChEBI" id="CHEBI:15378"/>
        <dbReference type="ChEBI" id="CHEBI:16307"/>
        <dbReference type="ChEBI" id="CHEBI:58223"/>
        <dbReference type="ChEBI" id="CHEBI:58885"/>
        <dbReference type="ChEBI" id="CHEBI:143576"/>
        <dbReference type="EC" id="2.4.1.115"/>
    </reaction>
</comment>
<dbReference type="OrthoDB" id="5835829at2759"/>
<evidence type="ECO:0000313" key="8">
    <source>
        <dbReference type="EMBL" id="KDP45375.1"/>
    </source>
</evidence>
<evidence type="ECO:0000256" key="7">
    <source>
        <dbReference type="RuleBase" id="RU362057"/>
    </source>
</evidence>
<evidence type="ECO:0000313" key="9">
    <source>
        <dbReference type="Proteomes" id="UP000027138"/>
    </source>
</evidence>
<name>A0A067LKY2_JATCU</name>
<keyword evidence="3 6" id="KW-0328">Glycosyltransferase</keyword>
<reference evidence="8 9" key="1">
    <citation type="journal article" date="2014" name="PLoS ONE">
        <title>Global Analysis of Gene Expression Profiles in Physic Nut (Jatropha curcas L.) Seedlings Exposed to Salt Stress.</title>
        <authorList>
            <person name="Zhang L."/>
            <person name="Zhang C."/>
            <person name="Wu P."/>
            <person name="Chen Y."/>
            <person name="Li M."/>
            <person name="Jiang H."/>
            <person name="Wu G."/>
        </authorList>
    </citation>
    <scope>NUCLEOTIDE SEQUENCE [LARGE SCALE GENOMIC DNA]</scope>
    <source>
        <strain evidence="9">cv. GZQX0401</strain>
        <tissue evidence="8">Young leaves</tissue>
    </source>
</reference>
<dbReference type="AlphaFoldDB" id="A0A067LKY2"/>
<dbReference type="FunFam" id="3.40.50.2000:FF:000107">
    <property type="entry name" value="Glycosyltransferase"/>
    <property type="match status" value="1"/>
</dbReference>
<comment type="pathway">
    <text evidence="1">Pigment biosynthesis; anthocyanin biosynthesis.</text>
</comment>
<dbReference type="GO" id="GO:0047213">
    <property type="term" value="F:anthocyanidin 3-O-glucosyltransferase activity"/>
    <property type="evidence" value="ECO:0007669"/>
    <property type="project" value="UniProtKB-EC"/>
</dbReference>
<dbReference type="InterPro" id="IPR002213">
    <property type="entry name" value="UDP_glucos_trans"/>
</dbReference>
<evidence type="ECO:0000256" key="2">
    <source>
        <dbReference type="ARBA" id="ARBA00009995"/>
    </source>
</evidence>
<dbReference type="UniPathway" id="UPA00009"/>
<dbReference type="Proteomes" id="UP000027138">
    <property type="component" value="Unassembled WGS sequence"/>
</dbReference>
<dbReference type="PANTHER" id="PTHR48047">
    <property type="entry name" value="GLYCOSYLTRANSFERASE"/>
    <property type="match status" value="1"/>
</dbReference>
<keyword evidence="9" id="KW-1185">Reference proteome</keyword>
<dbReference type="Pfam" id="PF00201">
    <property type="entry name" value="UDPGT"/>
    <property type="match status" value="1"/>
</dbReference>
<dbReference type="PROSITE" id="PS00375">
    <property type="entry name" value="UDPGT"/>
    <property type="match status" value="1"/>
</dbReference>
<protein>
    <recommendedName>
        <fullName evidence="7">Glycosyltransferase</fullName>
        <ecNumber evidence="7">2.4.1.-</ecNumber>
    </recommendedName>
</protein>
<dbReference type="SUPFAM" id="SSF53756">
    <property type="entry name" value="UDP-Glycosyltransferase/glycogen phosphorylase"/>
    <property type="match status" value="1"/>
</dbReference>
<dbReference type="PANTHER" id="PTHR48047:SF51">
    <property type="entry name" value="GLYCOSYLTRANSFERASE"/>
    <property type="match status" value="1"/>
</dbReference>
<organism evidence="8 9">
    <name type="scientific">Jatropha curcas</name>
    <name type="common">Barbados nut</name>
    <dbReference type="NCBI Taxonomy" id="180498"/>
    <lineage>
        <taxon>Eukaryota</taxon>
        <taxon>Viridiplantae</taxon>
        <taxon>Streptophyta</taxon>
        <taxon>Embryophyta</taxon>
        <taxon>Tracheophyta</taxon>
        <taxon>Spermatophyta</taxon>
        <taxon>Magnoliopsida</taxon>
        <taxon>eudicotyledons</taxon>
        <taxon>Gunneridae</taxon>
        <taxon>Pentapetalae</taxon>
        <taxon>rosids</taxon>
        <taxon>fabids</taxon>
        <taxon>Malpighiales</taxon>
        <taxon>Euphorbiaceae</taxon>
        <taxon>Crotonoideae</taxon>
        <taxon>Jatropheae</taxon>
        <taxon>Jatropha</taxon>
    </lineage>
</organism>
<sequence length="467" mass="53335">MDSYTSSYSQFHVILFPFMSKGHTIPILHLAHLLLRRRSSIAITIFTTPANHSFIADSLAGTSSRIVILNFPKNIPQVPSGIESTDKLPSMTLFPSFALATKLMQPEFEDALESLQQVNFMVSDGFLWWTLESATKYGFPRLVFYGMSNYSVSLSRAIREDMLRLKLESDEELITVTRFPWIKVSRSEFKSTVPQDELQLEFMVKAITASKSSYGYIVNSIYELEPVFVDYFNDQGGPMAWCVGPLCLAKPSMAESVFHEKPTWNQWLDKKLERESSVLYVAFGSQVEISEDQLKEIAIGLEKSQVNFLWVIRKKEIELSDGFDFEERVKDRGIIVRDWVNQREIIQHKSIKGFLSHCGWNSVLESICAGVPILAWPMMAEQPFNAKMVVEEIKVGLRVHTCDGSVEGFVKREVLEKKVKGLMEGEKGKEVRKKAKEYAEMAKKAMEEGTGSSWRTLDKLIDETWRK</sequence>
<comment type="similarity">
    <text evidence="2 6">Belongs to the UDP-glycosyltransferase family.</text>
</comment>
<evidence type="ECO:0000256" key="1">
    <source>
        <dbReference type="ARBA" id="ARBA00004935"/>
    </source>
</evidence>
<proteinExistence type="inferred from homology"/>
<gene>
    <name evidence="8" type="ORF">JCGZ_09624</name>
</gene>
<evidence type="ECO:0000256" key="6">
    <source>
        <dbReference type="RuleBase" id="RU003718"/>
    </source>
</evidence>
<accession>A0A067LKY2</accession>
<dbReference type="EC" id="2.4.1.-" evidence="7"/>
<evidence type="ECO:0000256" key="3">
    <source>
        <dbReference type="ARBA" id="ARBA00022676"/>
    </source>
</evidence>
<dbReference type="CDD" id="cd03784">
    <property type="entry name" value="GT1_Gtf-like"/>
    <property type="match status" value="1"/>
</dbReference>
<dbReference type="KEGG" id="jcu:105641829"/>